<dbReference type="Gene3D" id="3.40.30.10">
    <property type="entry name" value="Glutaredoxin"/>
    <property type="match status" value="1"/>
</dbReference>
<dbReference type="OrthoDB" id="2121326at2759"/>
<feature type="compositionally biased region" description="Basic and acidic residues" evidence="1">
    <location>
        <begin position="248"/>
        <end position="266"/>
    </location>
</feature>
<feature type="compositionally biased region" description="Basic and acidic residues" evidence="1">
    <location>
        <begin position="206"/>
        <end position="224"/>
    </location>
</feature>
<protein>
    <recommendedName>
        <fullName evidence="2">Thioredoxin domain-containing protein</fullName>
    </recommendedName>
</protein>
<dbReference type="PANTHER" id="PTHR10438">
    <property type="entry name" value="THIOREDOXIN"/>
    <property type="match status" value="1"/>
</dbReference>
<feature type="region of interest" description="Disordered" evidence="1">
    <location>
        <begin position="110"/>
        <end position="133"/>
    </location>
</feature>
<dbReference type="PANTHER" id="PTHR10438:SF468">
    <property type="entry name" value="THIOREDOXIN-1-RELATED"/>
    <property type="match status" value="1"/>
</dbReference>
<evidence type="ECO:0000256" key="1">
    <source>
        <dbReference type="SAM" id="MobiDB-lite"/>
    </source>
</evidence>
<feature type="compositionally biased region" description="Basic and acidic residues" evidence="1">
    <location>
        <begin position="290"/>
        <end position="302"/>
    </location>
</feature>
<dbReference type="Proteomes" id="UP001154078">
    <property type="component" value="Chromosome 9"/>
</dbReference>
<dbReference type="InterPro" id="IPR013766">
    <property type="entry name" value="Thioredoxin_domain"/>
</dbReference>
<dbReference type="InterPro" id="IPR036249">
    <property type="entry name" value="Thioredoxin-like_sf"/>
</dbReference>
<dbReference type="InterPro" id="IPR050620">
    <property type="entry name" value="Thioredoxin_H-type-like"/>
</dbReference>
<accession>A0A9P0FNS9</accession>
<organism evidence="3 4">
    <name type="scientific">Brassicogethes aeneus</name>
    <name type="common">Rape pollen beetle</name>
    <name type="synonym">Meligethes aeneus</name>
    <dbReference type="NCBI Taxonomy" id="1431903"/>
    <lineage>
        <taxon>Eukaryota</taxon>
        <taxon>Metazoa</taxon>
        <taxon>Ecdysozoa</taxon>
        <taxon>Arthropoda</taxon>
        <taxon>Hexapoda</taxon>
        <taxon>Insecta</taxon>
        <taxon>Pterygota</taxon>
        <taxon>Neoptera</taxon>
        <taxon>Endopterygota</taxon>
        <taxon>Coleoptera</taxon>
        <taxon>Polyphaga</taxon>
        <taxon>Cucujiformia</taxon>
        <taxon>Nitidulidae</taxon>
        <taxon>Meligethinae</taxon>
        <taxon>Brassicogethes</taxon>
    </lineage>
</organism>
<dbReference type="Pfam" id="PF00085">
    <property type="entry name" value="Thioredoxin"/>
    <property type="match status" value="1"/>
</dbReference>
<dbReference type="EMBL" id="OV121140">
    <property type="protein sequence ID" value="CAH0564620.1"/>
    <property type="molecule type" value="Genomic_DNA"/>
</dbReference>
<name>A0A9P0FNS9_BRAAE</name>
<evidence type="ECO:0000313" key="4">
    <source>
        <dbReference type="Proteomes" id="UP001154078"/>
    </source>
</evidence>
<gene>
    <name evidence="3" type="ORF">MELIAE_LOCUS13126</name>
</gene>
<dbReference type="AlphaFoldDB" id="A0A9P0FNS9"/>
<proteinExistence type="predicted"/>
<evidence type="ECO:0000313" key="3">
    <source>
        <dbReference type="EMBL" id="CAH0564620.1"/>
    </source>
</evidence>
<keyword evidence="4" id="KW-1185">Reference proteome</keyword>
<reference evidence="3" key="1">
    <citation type="submission" date="2021-12" db="EMBL/GenBank/DDBJ databases">
        <authorList>
            <person name="King R."/>
        </authorList>
    </citation>
    <scope>NUCLEOTIDE SEQUENCE</scope>
</reference>
<evidence type="ECO:0000259" key="2">
    <source>
        <dbReference type="Pfam" id="PF00085"/>
    </source>
</evidence>
<feature type="domain" description="Thioredoxin" evidence="2">
    <location>
        <begin position="8"/>
        <end position="95"/>
    </location>
</feature>
<dbReference type="CDD" id="cd02947">
    <property type="entry name" value="TRX_family"/>
    <property type="match status" value="1"/>
</dbReference>
<sequence>MVIVHIKASKELESVLKKLDEESIAILSFLASWCKKCSIMIPELERVAEVNPSQTFAFIDVDECDDLAIEYNVIVLPTIYFIKNKAIIESIIGPKLISLHKILSRLKMETPAPKKAEKDKENKKEDDGTPIRIRIGKEKNLQTESLITTILTNELKETISKPRQKISFDHEHKPSKSTDEKTSTPQPSKSSDGKEIAQASSIKSLNDTKPKDEKPSKSADEKYSVKKSVSKTSNSKEIDQASSIKSLNDTKPKDEKPSKSADEKNSAKKSASKSSNDKEVSKTSSIKSLKNSEEKSKDKSKT</sequence>
<feature type="region of interest" description="Disordered" evidence="1">
    <location>
        <begin position="161"/>
        <end position="302"/>
    </location>
</feature>
<feature type="compositionally biased region" description="Basic and acidic residues" evidence="1">
    <location>
        <begin position="161"/>
        <end position="182"/>
    </location>
</feature>
<dbReference type="SUPFAM" id="SSF52833">
    <property type="entry name" value="Thioredoxin-like"/>
    <property type="match status" value="1"/>
</dbReference>